<dbReference type="Proteomes" id="UP000054477">
    <property type="component" value="Unassembled WGS sequence"/>
</dbReference>
<dbReference type="EMBL" id="KN839087">
    <property type="protein sequence ID" value="KIJ90904.1"/>
    <property type="molecule type" value="Genomic_DNA"/>
</dbReference>
<gene>
    <name evidence="2" type="ORF">K443DRAFT_14847</name>
</gene>
<evidence type="ECO:0000256" key="1">
    <source>
        <dbReference type="SAM" id="MobiDB-lite"/>
    </source>
</evidence>
<organism evidence="2 3">
    <name type="scientific">Laccaria amethystina LaAM-08-1</name>
    <dbReference type="NCBI Taxonomy" id="1095629"/>
    <lineage>
        <taxon>Eukaryota</taxon>
        <taxon>Fungi</taxon>
        <taxon>Dikarya</taxon>
        <taxon>Basidiomycota</taxon>
        <taxon>Agaricomycotina</taxon>
        <taxon>Agaricomycetes</taxon>
        <taxon>Agaricomycetidae</taxon>
        <taxon>Agaricales</taxon>
        <taxon>Agaricineae</taxon>
        <taxon>Hydnangiaceae</taxon>
        <taxon>Laccaria</taxon>
    </lineage>
</organism>
<accession>A0A0C9WHB5</accession>
<dbReference type="AlphaFoldDB" id="A0A0C9WHB5"/>
<dbReference type="HOGENOM" id="CLU_1713564_0_0_1"/>
<protein>
    <submittedName>
        <fullName evidence="2">Uncharacterized protein</fullName>
    </submittedName>
</protein>
<sequence>MPPKHEFRVANVAGYPRFFGLPRLRNHAVICLLRLLPGSGVSITHMSTSTTQVAPQDVEEISPDEAALDQSLPTHLESLRTEYEDNSRVPKLSILQIFSLFSPSSAPFLGGAGSRGPNSTDQRGFGRQRSMDNDDAFLSRLRSIPNTPWAGSR</sequence>
<proteinExistence type="predicted"/>
<evidence type="ECO:0000313" key="2">
    <source>
        <dbReference type="EMBL" id="KIJ90904.1"/>
    </source>
</evidence>
<reference evidence="2 3" key="1">
    <citation type="submission" date="2014-04" db="EMBL/GenBank/DDBJ databases">
        <authorList>
            <consortium name="DOE Joint Genome Institute"/>
            <person name="Kuo A."/>
            <person name="Kohler A."/>
            <person name="Nagy L.G."/>
            <person name="Floudas D."/>
            <person name="Copeland A."/>
            <person name="Barry K.W."/>
            <person name="Cichocki N."/>
            <person name="Veneault-Fourrey C."/>
            <person name="LaButti K."/>
            <person name="Lindquist E.A."/>
            <person name="Lipzen A."/>
            <person name="Lundell T."/>
            <person name="Morin E."/>
            <person name="Murat C."/>
            <person name="Sun H."/>
            <person name="Tunlid A."/>
            <person name="Henrissat B."/>
            <person name="Grigoriev I.V."/>
            <person name="Hibbett D.S."/>
            <person name="Martin F."/>
            <person name="Nordberg H.P."/>
            <person name="Cantor M.N."/>
            <person name="Hua S.X."/>
        </authorList>
    </citation>
    <scope>NUCLEOTIDE SEQUENCE [LARGE SCALE GENOMIC DNA]</scope>
    <source>
        <strain evidence="2 3">LaAM-08-1</strain>
    </source>
</reference>
<keyword evidence="3" id="KW-1185">Reference proteome</keyword>
<feature type="region of interest" description="Disordered" evidence="1">
    <location>
        <begin position="108"/>
        <end position="153"/>
    </location>
</feature>
<name>A0A0C9WHB5_9AGAR</name>
<evidence type="ECO:0000313" key="3">
    <source>
        <dbReference type="Proteomes" id="UP000054477"/>
    </source>
</evidence>
<reference evidence="3" key="2">
    <citation type="submission" date="2015-01" db="EMBL/GenBank/DDBJ databases">
        <title>Evolutionary Origins and Diversification of the Mycorrhizal Mutualists.</title>
        <authorList>
            <consortium name="DOE Joint Genome Institute"/>
            <consortium name="Mycorrhizal Genomics Consortium"/>
            <person name="Kohler A."/>
            <person name="Kuo A."/>
            <person name="Nagy L.G."/>
            <person name="Floudas D."/>
            <person name="Copeland A."/>
            <person name="Barry K.W."/>
            <person name="Cichocki N."/>
            <person name="Veneault-Fourrey C."/>
            <person name="LaButti K."/>
            <person name="Lindquist E.A."/>
            <person name="Lipzen A."/>
            <person name="Lundell T."/>
            <person name="Morin E."/>
            <person name="Murat C."/>
            <person name="Riley R."/>
            <person name="Ohm R."/>
            <person name="Sun H."/>
            <person name="Tunlid A."/>
            <person name="Henrissat B."/>
            <person name="Grigoriev I.V."/>
            <person name="Hibbett D.S."/>
            <person name="Martin F."/>
        </authorList>
    </citation>
    <scope>NUCLEOTIDE SEQUENCE [LARGE SCALE GENOMIC DNA]</scope>
    <source>
        <strain evidence="3">LaAM-08-1</strain>
    </source>
</reference>